<protein>
    <submittedName>
        <fullName evidence="2">Phosphotransferase system mannitol/fructose-specific IIA domain (Ntr-type)</fullName>
    </submittedName>
</protein>
<dbReference type="PROSITE" id="PS00372">
    <property type="entry name" value="PTS_EIIA_TYPE_2_HIS"/>
    <property type="match status" value="1"/>
</dbReference>
<dbReference type="PROSITE" id="PS51094">
    <property type="entry name" value="PTS_EIIA_TYPE_2"/>
    <property type="match status" value="1"/>
</dbReference>
<dbReference type="CDD" id="cd00211">
    <property type="entry name" value="PTS_IIA_fru"/>
    <property type="match status" value="1"/>
</dbReference>
<dbReference type="InterPro" id="IPR051541">
    <property type="entry name" value="PTS_SugarTrans_NitroReg"/>
</dbReference>
<proteinExistence type="predicted"/>
<evidence type="ECO:0000313" key="3">
    <source>
        <dbReference type="Proteomes" id="UP000027644"/>
    </source>
</evidence>
<keyword evidence="2" id="KW-0808">Transferase</keyword>
<dbReference type="GO" id="GO:0009401">
    <property type="term" value="P:phosphoenolpyruvate-dependent sugar phosphotransferase system"/>
    <property type="evidence" value="ECO:0007669"/>
    <property type="project" value="InterPro"/>
</dbReference>
<accession>A0A074V3W7</accession>
<dbReference type="GO" id="GO:0008982">
    <property type="term" value="F:protein-N(PI)-phosphohistidine-sugar phosphotransferase activity"/>
    <property type="evidence" value="ECO:0007669"/>
    <property type="project" value="InterPro"/>
</dbReference>
<dbReference type="Gene3D" id="3.40.930.10">
    <property type="entry name" value="Mannitol-specific EII, Chain A"/>
    <property type="match status" value="1"/>
</dbReference>
<comment type="caution">
    <text evidence="2">The sequence shown here is derived from an EMBL/GenBank/DDBJ whole genome shotgun (WGS) entry which is preliminary data.</text>
</comment>
<dbReference type="NCBIfam" id="TIGR01419">
    <property type="entry name" value="nitro_reg_IIA"/>
    <property type="match status" value="1"/>
</dbReference>
<gene>
    <name evidence="2" type="ORF">SASC598J21_023070</name>
</gene>
<name>A0A074V3W7_9NEIS</name>
<organism evidence="2 3">
    <name type="scientific">Snodgrassella alvi SCGC AB-598-J21</name>
    <dbReference type="NCBI Taxonomy" id="1385367"/>
    <lineage>
        <taxon>Bacteria</taxon>
        <taxon>Pseudomonadati</taxon>
        <taxon>Pseudomonadota</taxon>
        <taxon>Betaproteobacteria</taxon>
        <taxon>Neisseriales</taxon>
        <taxon>Neisseriaceae</taxon>
        <taxon>Snodgrassella</taxon>
    </lineage>
</organism>
<dbReference type="InterPro" id="IPR006320">
    <property type="entry name" value="PTS_Nitro_regul"/>
</dbReference>
<dbReference type="PANTHER" id="PTHR47738:SF1">
    <property type="entry name" value="NITROGEN REGULATORY PROTEIN"/>
    <property type="match status" value="1"/>
</dbReference>
<dbReference type="Proteomes" id="UP000027644">
    <property type="component" value="Unassembled WGS sequence"/>
</dbReference>
<dbReference type="GO" id="GO:0030295">
    <property type="term" value="F:protein kinase activator activity"/>
    <property type="evidence" value="ECO:0007669"/>
    <property type="project" value="TreeGrafter"/>
</dbReference>
<dbReference type="InterPro" id="IPR016152">
    <property type="entry name" value="PTrfase/Anion_transptr"/>
</dbReference>
<evidence type="ECO:0000313" key="2">
    <source>
        <dbReference type="EMBL" id="KEP99870.1"/>
    </source>
</evidence>
<dbReference type="AlphaFoldDB" id="A0A074V3W7"/>
<feature type="domain" description="PTS EIIA type-2" evidence="1">
    <location>
        <begin position="8"/>
        <end position="151"/>
    </location>
</feature>
<reference evidence="2 3" key="1">
    <citation type="journal article" date="2014" name="PLoS Genet.">
        <title>Hidden diversity in honey bee gut symbionts detected by single-cell genomics.</title>
        <authorList>
            <person name="Engel P."/>
            <person name="Stepanauskas R."/>
            <person name="Moran N."/>
        </authorList>
    </citation>
    <scope>NUCLEOTIDE SEQUENCE [LARGE SCALE GENOMIC DNA]</scope>
    <source>
        <strain evidence="2 3">SCGC AB-598-J21</strain>
    </source>
</reference>
<dbReference type="PANTHER" id="PTHR47738">
    <property type="entry name" value="PTS SYSTEM FRUCTOSE-LIKE EIIA COMPONENT-RELATED"/>
    <property type="match status" value="1"/>
</dbReference>
<evidence type="ECO:0000259" key="1">
    <source>
        <dbReference type="PROSITE" id="PS51094"/>
    </source>
</evidence>
<dbReference type="EMBL" id="AVQL01000456">
    <property type="protein sequence ID" value="KEP99870.1"/>
    <property type="molecule type" value="Genomic_DNA"/>
</dbReference>
<dbReference type="Pfam" id="PF00359">
    <property type="entry name" value="PTS_EIIA_2"/>
    <property type="match status" value="1"/>
</dbReference>
<dbReference type="InterPro" id="IPR002178">
    <property type="entry name" value="PTS_EIIA_type-2_dom"/>
</dbReference>
<sequence length="153" mass="16389">MSMSLIGDILPVSHVVLDLNVSSKKRLFEEAGQLLSEEAGLSQEDVFNCLFAREKLGSTALGKGVAIPHGRTGAVKDTVGAFFRLQTPIAFDAPDEQPVSLVFILLVPENASTKHLNVLSELAGKFSQKSVRNALLSATSAESVREILIAEQV</sequence>
<dbReference type="SUPFAM" id="SSF55804">
    <property type="entry name" value="Phoshotransferase/anion transport protein"/>
    <property type="match status" value="1"/>
</dbReference>